<keyword evidence="4 6" id="KW-1133">Transmembrane helix</keyword>
<accession>A0A6M0RN90</accession>
<evidence type="ECO:0000256" key="1">
    <source>
        <dbReference type="ARBA" id="ARBA00004651"/>
    </source>
</evidence>
<evidence type="ECO:0000256" key="2">
    <source>
        <dbReference type="ARBA" id="ARBA00022475"/>
    </source>
</evidence>
<dbReference type="GO" id="GO:0005886">
    <property type="term" value="C:plasma membrane"/>
    <property type="evidence" value="ECO:0007669"/>
    <property type="project" value="UniProtKB-SubCell"/>
</dbReference>
<protein>
    <submittedName>
        <fullName evidence="9">ComEC family competence protein</fullName>
    </submittedName>
</protein>
<feature type="domain" description="ComEC/Rec2-related protein" evidence="7">
    <location>
        <begin position="233"/>
        <end position="495"/>
    </location>
</feature>
<keyword evidence="3 6" id="KW-0812">Transmembrane</keyword>
<dbReference type="InterPro" id="IPR052159">
    <property type="entry name" value="Competence_DNA_uptake"/>
</dbReference>
<evidence type="ECO:0000313" key="10">
    <source>
        <dbReference type="Proteomes" id="UP000481033"/>
    </source>
</evidence>
<evidence type="ECO:0000256" key="5">
    <source>
        <dbReference type="ARBA" id="ARBA00023136"/>
    </source>
</evidence>
<feature type="transmembrane region" description="Helical" evidence="6">
    <location>
        <begin position="254"/>
        <end position="276"/>
    </location>
</feature>
<dbReference type="RefSeq" id="WP_163699301.1">
    <property type="nucleotide sequence ID" value="NZ_QXHD01000004.1"/>
</dbReference>
<proteinExistence type="predicted"/>
<evidence type="ECO:0000259" key="7">
    <source>
        <dbReference type="Pfam" id="PF03772"/>
    </source>
</evidence>
<dbReference type="Pfam" id="PF03772">
    <property type="entry name" value="Competence"/>
    <property type="match status" value="1"/>
</dbReference>
<sequence length="500" mass="54687">MTPWGFIVICLSYILGLLSTGIAVSQSNQPIAGYGLLMLSLVLSIWLPKQWRLGPTGRQWLFAGIIGLIGAIYCLWRIPQPEIDDISRYAPGTYSVYGEVTSLPQLNRNGKHKFWLKPHGVQNRSEQADYISRQPASGKLYVTALPERSANLYPGQAIKATGRLYEPSSTEEFDFKAYLARQGSFAGLSANYIDDLANTEQSKHGLWQVRQRIANAQARWLGDTKGHLVSAMVLGRRAVDLPYDIRDAFITAGLAHTLAASGFHVALVLGMVLALLKRYSNRTQAIGGSIALFIYVGLTGLQASVMRAAIMGLGAMLGLALERKVKPLACLGVAVFLLLVWNPRWIWDIGFQLSVMATLGLIVMATALAKRLDWLPSAISTLLAVPIAAYIWTLPLQLYHFGTVPSYSIVLNIFATPLVTVISLGGFISAMVSLIWPLVGGAIAWLLAIPLQLLITLVKSFNQLPGNQVTIGNISVWLVVLAYGLYGSITIWLARRNQEV</sequence>
<feature type="transmembrane region" description="Helical" evidence="6">
    <location>
        <begin position="349"/>
        <end position="369"/>
    </location>
</feature>
<dbReference type="PANTHER" id="PTHR30619">
    <property type="entry name" value="DNA INTERNALIZATION/COMPETENCE PROTEIN COMEC/REC2"/>
    <property type="match status" value="1"/>
</dbReference>
<feature type="transmembrane region" description="Helical" evidence="6">
    <location>
        <begin position="288"/>
        <end position="313"/>
    </location>
</feature>
<evidence type="ECO:0000256" key="4">
    <source>
        <dbReference type="ARBA" id="ARBA00022989"/>
    </source>
</evidence>
<evidence type="ECO:0000313" key="9">
    <source>
        <dbReference type="EMBL" id="NEZ57233.1"/>
    </source>
</evidence>
<keyword evidence="10" id="KW-1185">Reference proteome</keyword>
<dbReference type="InterPro" id="IPR025405">
    <property type="entry name" value="DUF4131"/>
</dbReference>
<gene>
    <name evidence="9" type="ORF">DXZ20_16460</name>
</gene>
<keyword evidence="5 6" id="KW-0472">Membrane</keyword>
<dbReference type="Proteomes" id="UP000481033">
    <property type="component" value="Unassembled WGS sequence"/>
</dbReference>
<name>A0A6M0RN90_9CYAN</name>
<feature type="transmembrane region" description="Helical" evidence="6">
    <location>
        <begin position="60"/>
        <end position="78"/>
    </location>
</feature>
<keyword evidence="2" id="KW-1003">Cell membrane</keyword>
<evidence type="ECO:0000256" key="6">
    <source>
        <dbReference type="SAM" id="Phobius"/>
    </source>
</evidence>
<comment type="subcellular location">
    <subcellularLocation>
        <location evidence="1">Cell membrane</location>
        <topology evidence="1">Multi-pass membrane protein</topology>
    </subcellularLocation>
</comment>
<feature type="transmembrane region" description="Helical" evidence="6">
    <location>
        <begin position="434"/>
        <end position="454"/>
    </location>
</feature>
<feature type="transmembrane region" description="Helical" evidence="6">
    <location>
        <begin position="31"/>
        <end position="48"/>
    </location>
</feature>
<dbReference type="NCBIfam" id="TIGR00360">
    <property type="entry name" value="ComEC_N-term"/>
    <property type="match status" value="1"/>
</dbReference>
<dbReference type="InterPro" id="IPR004477">
    <property type="entry name" value="ComEC_N"/>
</dbReference>
<evidence type="ECO:0000259" key="8">
    <source>
        <dbReference type="Pfam" id="PF13567"/>
    </source>
</evidence>
<dbReference type="AlphaFoldDB" id="A0A6M0RN90"/>
<feature type="transmembrane region" description="Helical" evidence="6">
    <location>
        <begin position="407"/>
        <end position="427"/>
    </location>
</feature>
<dbReference type="EMBL" id="QXHD01000004">
    <property type="protein sequence ID" value="NEZ57233.1"/>
    <property type="molecule type" value="Genomic_DNA"/>
</dbReference>
<feature type="transmembrane region" description="Helical" evidence="6">
    <location>
        <begin position="381"/>
        <end position="401"/>
    </location>
</feature>
<feature type="domain" description="DUF4131" evidence="8">
    <location>
        <begin position="34"/>
        <end position="195"/>
    </location>
</feature>
<organism evidence="9 10">
    <name type="scientific">Adonisia turfae CCMR0081</name>
    <dbReference type="NCBI Taxonomy" id="2292702"/>
    <lineage>
        <taxon>Bacteria</taxon>
        <taxon>Bacillati</taxon>
        <taxon>Cyanobacteriota</taxon>
        <taxon>Adonisia</taxon>
        <taxon>Adonisia turfae</taxon>
    </lineage>
</organism>
<comment type="caution">
    <text evidence="9">The sequence shown here is derived from an EMBL/GenBank/DDBJ whole genome shotgun (WGS) entry which is preliminary data.</text>
</comment>
<dbReference type="Pfam" id="PF13567">
    <property type="entry name" value="DUF4131"/>
    <property type="match status" value="1"/>
</dbReference>
<feature type="transmembrane region" description="Helical" evidence="6">
    <location>
        <begin position="474"/>
        <end position="494"/>
    </location>
</feature>
<evidence type="ECO:0000256" key="3">
    <source>
        <dbReference type="ARBA" id="ARBA00022692"/>
    </source>
</evidence>
<reference evidence="9 10" key="1">
    <citation type="journal article" date="2020" name="Microb. Ecol.">
        <title>Ecogenomics of the Marine Benthic Filamentous Cyanobacterium Adonisia.</title>
        <authorList>
            <person name="Walter J.M."/>
            <person name="Coutinho F.H."/>
            <person name="Leomil L."/>
            <person name="Hargreaves P.I."/>
            <person name="Campeao M.E."/>
            <person name="Vieira V.V."/>
            <person name="Silva B.S."/>
            <person name="Fistarol G.O."/>
            <person name="Salomon P.S."/>
            <person name="Sawabe T."/>
            <person name="Mino S."/>
            <person name="Hosokawa M."/>
            <person name="Miyashita H."/>
            <person name="Maruyama F."/>
            <person name="van Verk M.C."/>
            <person name="Dutilh B.E."/>
            <person name="Thompson C.C."/>
            <person name="Thompson F.L."/>
        </authorList>
    </citation>
    <scope>NUCLEOTIDE SEQUENCE [LARGE SCALE GENOMIC DNA]</scope>
    <source>
        <strain evidence="9 10">CCMR0081</strain>
    </source>
</reference>
<dbReference type="PANTHER" id="PTHR30619:SF1">
    <property type="entry name" value="RECOMBINATION PROTEIN 2"/>
    <property type="match status" value="1"/>
</dbReference>
<feature type="transmembrane region" description="Helical" evidence="6">
    <location>
        <begin position="6"/>
        <end position="24"/>
    </location>
</feature>